<evidence type="ECO:0000313" key="9">
    <source>
        <dbReference type="Proteomes" id="UP000236742"/>
    </source>
</evidence>
<protein>
    <submittedName>
        <fullName evidence="8">Membrane protein involved in the export of O-antigen and teichoic acid</fullName>
    </submittedName>
</protein>
<sequence>MNRLTKAFRGDGLTARVLRSASWLMVGYGGGQALRLASNLILTRILFPEAFGLMALVNVVVVGLQMFSDVGLRAAITQNPRGDDPDFLDTAWTIAIARGVILFLATIALAWPVSRFYGEPDLALYLPIAGFASVIAGFAPTKIETANRHLRIGRLTVLELVSQAIGLCCVVATAYVTRSVVALALGGTFYGVAHLVLTNLLLPGRSNRLRWEPGIARELLQFGKWIFLSTAFWFITSQSDRAILGKFLTMKTLGLYNIGYFLASFPYMLALSLNHKLMMPVYRDKPAAASRHNFRRQRQLRSAMTAGFLAALGLMAMAGPWLIDVLYDDRYRASGAILVLVACALMPAVIVMTYDAAALTAGDSRSFAIYSATRAFAQVALLVLGVTHFGLNGAIAAIGLAQIAAYPVLVWLAVKHRVWDWLHDVGFALVAAALIATALRLHWDRVAETVQALS</sequence>
<feature type="transmembrane region" description="Helical" evidence="7">
    <location>
        <begin position="303"/>
        <end position="323"/>
    </location>
</feature>
<keyword evidence="4 7" id="KW-0812">Transmembrane</keyword>
<feature type="transmembrane region" description="Helical" evidence="7">
    <location>
        <begin position="50"/>
        <end position="70"/>
    </location>
</feature>
<dbReference type="EMBL" id="FNVD01000002">
    <property type="protein sequence ID" value="SEF61473.1"/>
    <property type="molecule type" value="Genomic_DNA"/>
</dbReference>
<evidence type="ECO:0000256" key="3">
    <source>
        <dbReference type="ARBA" id="ARBA00022475"/>
    </source>
</evidence>
<evidence type="ECO:0000256" key="4">
    <source>
        <dbReference type="ARBA" id="ARBA00022692"/>
    </source>
</evidence>
<dbReference type="Proteomes" id="UP000236742">
    <property type="component" value="Unassembled WGS sequence"/>
</dbReference>
<comment type="subcellular location">
    <subcellularLocation>
        <location evidence="1">Cell membrane</location>
        <topology evidence="1">Multi-pass membrane protein</topology>
    </subcellularLocation>
</comment>
<dbReference type="AlphaFoldDB" id="A0A1H5TFD4"/>
<dbReference type="OrthoDB" id="7605542at2"/>
<dbReference type="GO" id="GO:0005886">
    <property type="term" value="C:plasma membrane"/>
    <property type="evidence" value="ECO:0007669"/>
    <property type="project" value="UniProtKB-SubCell"/>
</dbReference>
<feature type="transmembrane region" description="Helical" evidence="7">
    <location>
        <begin position="182"/>
        <end position="202"/>
    </location>
</feature>
<keyword evidence="6 7" id="KW-0472">Membrane</keyword>
<name>A0A1H5TFD4_9RHOB</name>
<accession>A0A1H5TFD4</accession>
<feature type="transmembrane region" description="Helical" evidence="7">
    <location>
        <begin position="335"/>
        <end position="355"/>
    </location>
</feature>
<dbReference type="InterPro" id="IPR050833">
    <property type="entry name" value="Poly_Biosynth_Transport"/>
</dbReference>
<keyword evidence="3" id="KW-1003">Cell membrane</keyword>
<keyword evidence="9" id="KW-1185">Reference proteome</keyword>
<feature type="transmembrane region" description="Helical" evidence="7">
    <location>
        <begin position="123"/>
        <end position="143"/>
    </location>
</feature>
<dbReference type="Pfam" id="PF13440">
    <property type="entry name" value="Polysacc_synt_3"/>
    <property type="match status" value="1"/>
</dbReference>
<organism evidence="8 9">
    <name type="scientific">Jhaorihella thermophila</name>
    <dbReference type="NCBI Taxonomy" id="488547"/>
    <lineage>
        <taxon>Bacteria</taxon>
        <taxon>Pseudomonadati</taxon>
        <taxon>Pseudomonadota</taxon>
        <taxon>Alphaproteobacteria</taxon>
        <taxon>Rhodobacterales</taxon>
        <taxon>Paracoccaceae</taxon>
        <taxon>Jhaorihella</taxon>
    </lineage>
</organism>
<evidence type="ECO:0000256" key="2">
    <source>
        <dbReference type="ARBA" id="ARBA00007430"/>
    </source>
</evidence>
<dbReference type="RefSeq" id="WP_104006888.1">
    <property type="nucleotide sequence ID" value="NZ_FNVD01000002.1"/>
</dbReference>
<evidence type="ECO:0000256" key="1">
    <source>
        <dbReference type="ARBA" id="ARBA00004651"/>
    </source>
</evidence>
<reference evidence="8 9" key="1">
    <citation type="submission" date="2016-10" db="EMBL/GenBank/DDBJ databases">
        <authorList>
            <person name="de Groot N.N."/>
        </authorList>
    </citation>
    <scope>NUCLEOTIDE SEQUENCE [LARGE SCALE GENOMIC DNA]</scope>
    <source>
        <strain evidence="8 9">DSM 23413</strain>
    </source>
</reference>
<gene>
    <name evidence="8" type="ORF">SAMN05421751_102245</name>
</gene>
<feature type="transmembrane region" description="Helical" evidence="7">
    <location>
        <begin position="421"/>
        <end position="443"/>
    </location>
</feature>
<evidence type="ECO:0000256" key="5">
    <source>
        <dbReference type="ARBA" id="ARBA00022989"/>
    </source>
</evidence>
<evidence type="ECO:0000256" key="7">
    <source>
        <dbReference type="SAM" id="Phobius"/>
    </source>
</evidence>
<dbReference type="PANTHER" id="PTHR30250:SF10">
    <property type="entry name" value="LIPOPOLYSACCHARIDE BIOSYNTHESIS PROTEIN WZXC"/>
    <property type="match status" value="1"/>
</dbReference>
<proteinExistence type="inferred from homology"/>
<feature type="transmembrane region" description="Helical" evidence="7">
    <location>
        <begin position="214"/>
        <end position="235"/>
    </location>
</feature>
<feature type="transmembrane region" description="Helical" evidence="7">
    <location>
        <begin position="91"/>
        <end position="111"/>
    </location>
</feature>
<evidence type="ECO:0000256" key="6">
    <source>
        <dbReference type="ARBA" id="ARBA00023136"/>
    </source>
</evidence>
<feature type="transmembrane region" description="Helical" evidence="7">
    <location>
        <begin position="255"/>
        <end position="273"/>
    </location>
</feature>
<keyword evidence="5 7" id="KW-1133">Transmembrane helix</keyword>
<dbReference type="PANTHER" id="PTHR30250">
    <property type="entry name" value="PST FAMILY PREDICTED COLANIC ACID TRANSPORTER"/>
    <property type="match status" value="1"/>
</dbReference>
<comment type="similarity">
    <text evidence="2">Belongs to the polysaccharide synthase family.</text>
</comment>
<evidence type="ECO:0000313" key="8">
    <source>
        <dbReference type="EMBL" id="SEF61473.1"/>
    </source>
</evidence>